<dbReference type="Pfam" id="PF00501">
    <property type="entry name" value="AMP-binding"/>
    <property type="match status" value="1"/>
</dbReference>
<dbReference type="InterPro" id="IPR050237">
    <property type="entry name" value="ATP-dep_AMP-bd_enzyme"/>
</dbReference>
<dbReference type="InterPro" id="IPR042099">
    <property type="entry name" value="ANL_N_sf"/>
</dbReference>
<dbReference type="InterPro" id="IPR020845">
    <property type="entry name" value="AMP-binding_CS"/>
</dbReference>
<dbReference type="RefSeq" id="WP_110450357.1">
    <property type="nucleotide sequence ID" value="NZ_CP029479.1"/>
</dbReference>
<accession>A0A2Z3HX10</accession>
<evidence type="ECO:0000313" key="3">
    <source>
        <dbReference type="EMBL" id="AWM77790.1"/>
    </source>
</evidence>
<reference evidence="4" key="1">
    <citation type="submission" date="2018-05" db="EMBL/GenBank/DDBJ databases">
        <title>Genome sequencing of Phenylobacterium sp. HYN0004.</title>
        <authorList>
            <person name="Yi H."/>
            <person name="Baek C."/>
        </authorList>
    </citation>
    <scope>NUCLEOTIDE SEQUENCE [LARGE SCALE GENOMIC DNA]</scope>
    <source>
        <strain evidence="4">HYN0004</strain>
    </source>
</reference>
<dbReference type="AlphaFoldDB" id="A0A2Z3HX10"/>
<dbReference type="InterPro" id="IPR000873">
    <property type="entry name" value="AMP-dep_synth/lig_dom"/>
</dbReference>
<dbReference type="PANTHER" id="PTHR43767:SF1">
    <property type="entry name" value="NONRIBOSOMAL PEPTIDE SYNTHASE PES1 (EUROFUNG)-RELATED"/>
    <property type="match status" value="1"/>
</dbReference>
<dbReference type="InterPro" id="IPR045851">
    <property type="entry name" value="AMP-bd_C_sf"/>
</dbReference>
<dbReference type="KEGG" id="phb:HYN04_08445"/>
<name>A0A2Z3HX10_9CAUL</name>
<dbReference type="SUPFAM" id="SSF56801">
    <property type="entry name" value="Acetyl-CoA synthetase-like"/>
    <property type="match status" value="1"/>
</dbReference>
<dbReference type="Proteomes" id="UP000247763">
    <property type="component" value="Chromosome"/>
</dbReference>
<dbReference type="GO" id="GO:0016878">
    <property type="term" value="F:acid-thiol ligase activity"/>
    <property type="evidence" value="ECO:0007669"/>
    <property type="project" value="UniProtKB-ARBA"/>
</dbReference>
<evidence type="ECO:0000259" key="1">
    <source>
        <dbReference type="Pfam" id="PF00501"/>
    </source>
</evidence>
<sequence>MTDWRIADVWEAIARKTPDRPALVQGDRVVSWGGFDARADALAARLVAAGVSPDAKVAAYLFNGPEYLEVYFAAFKAGLAPINTNYRYGGEELVYLFDNADAEVVVFHAGFTDTLEAIRPRLSKVKLWIAVAEAGHRAPAWAEDYETVVSTPAAGRPVRAPWGRSGDNLLLLYTGGTTGMPKGVMWRQDDLFNVLGSGGQAARGVEPISSVQEAADRLDPHGPRPPMTLVCCPLMHGTGQFSAFITLNQGGAVATLPSRGFSAIELWNEVERLRVDGVVIVGLAFSTPMLEALEAEPGRWDLSSVLSISSSGSMWSQENKRGLLSHCANATIFDSFGSSEAVGLGASTSTPGAEAATAAFMLGPTCAVFTEDGRRVAPGSSERGLVAVSGFLPMGYYKDPEKSARTFLTFEGIRWSVPGDWAEVNADGSLKLLGRGSQCINTGGEKVFPEEVEEALKTHIHVRDAVVVGVPDSRFGERICAVVEPDGEAELELADLSAHVRSRLAAYKAPRELVVVDSIGRAPNGKVDYKASRARALKALGLEG</sequence>
<proteinExistence type="predicted"/>
<gene>
    <name evidence="3" type="ORF">HYN04_08445</name>
</gene>
<feature type="domain" description="AMP-binding enzyme C-terminal" evidence="2">
    <location>
        <begin position="451"/>
        <end position="526"/>
    </location>
</feature>
<dbReference type="Gene3D" id="3.30.300.30">
    <property type="match status" value="1"/>
</dbReference>
<dbReference type="Pfam" id="PF13193">
    <property type="entry name" value="AMP-binding_C"/>
    <property type="match status" value="1"/>
</dbReference>
<organism evidence="3 4">
    <name type="scientific">Phenylobacterium parvum</name>
    <dbReference type="NCBI Taxonomy" id="2201350"/>
    <lineage>
        <taxon>Bacteria</taxon>
        <taxon>Pseudomonadati</taxon>
        <taxon>Pseudomonadota</taxon>
        <taxon>Alphaproteobacteria</taxon>
        <taxon>Caulobacterales</taxon>
        <taxon>Caulobacteraceae</taxon>
        <taxon>Phenylobacterium</taxon>
    </lineage>
</organism>
<dbReference type="InterPro" id="IPR025110">
    <property type="entry name" value="AMP-bd_C"/>
</dbReference>
<protein>
    <submittedName>
        <fullName evidence="3">Acyl-CoA synthetase</fullName>
    </submittedName>
</protein>
<dbReference type="PANTHER" id="PTHR43767">
    <property type="entry name" value="LONG-CHAIN-FATTY-ACID--COA LIGASE"/>
    <property type="match status" value="1"/>
</dbReference>
<feature type="domain" description="AMP-dependent synthetase/ligase" evidence="1">
    <location>
        <begin position="11"/>
        <end position="391"/>
    </location>
</feature>
<dbReference type="NCBIfam" id="NF005863">
    <property type="entry name" value="PRK07798.1"/>
    <property type="match status" value="1"/>
</dbReference>
<dbReference type="PROSITE" id="PS00455">
    <property type="entry name" value="AMP_BINDING"/>
    <property type="match status" value="1"/>
</dbReference>
<dbReference type="EMBL" id="CP029479">
    <property type="protein sequence ID" value="AWM77790.1"/>
    <property type="molecule type" value="Genomic_DNA"/>
</dbReference>
<keyword evidence="4" id="KW-1185">Reference proteome</keyword>
<dbReference type="OrthoDB" id="7415522at2"/>
<dbReference type="Gene3D" id="3.40.50.12780">
    <property type="entry name" value="N-terminal domain of ligase-like"/>
    <property type="match status" value="1"/>
</dbReference>
<evidence type="ECO:0000259" key="2">
    <source>
        <dbReference type="Pfam" id="PF13193"/>
    </source>
</evidence>
<evidence type="ECO:0000313" key="4">
    <source>
        <dbReference type="Proteomes" id="UP000247763"/>
    </source>
</evidence>